<keyword evidence="1" id="KW-0812">Transmembrane</keyword>
<evidence type="ECO:0000313" key="4">
    <source>
        <dbReference type="Proteomes" id="UP001595796"/>
    </source>
</evidence>
<gene>
    <name evidence="3" type="ORF">ACFPFW_03030</name>
</gene>
<dbReference type="InterPro" id="IPR012422">
    <property type="entry name" value="Cyt_c_oxidase_su4_bac-aa3"/>
</dbReference>
<dbReference type="Gene3D" id="1.20.5.160">
    <property type="entry name" value="Bacterial aa3 type cytochrome c oxidase subunit IV"/>
    <property type="match status" value="1"/>
</dbReference>
<name>A0ABV9YXM8_9HYPH</name>
<feature type="domain" description="Cytochrome c oxidase subunit IV bacterial aa3 type" evidence="2">
    <location>
        <begin position="4"/>
        <end position="48"/>
    </location>
</feature>
<keyword evidence="1" id="KW-1133">Transmembrane helix</keyword>
<sequence>MAEHGRTEYATAAGNDLPEHEATYANVMKLTKVGTVAVLCVVVALGIWGTVGSVFWTAFGVLFAIVTLVIGMVRDSAVPPAGLLVLLLLAWALMV</sequence>
<evidence type="ECO:0000259" key="2">
    <source>
        <dbReference type="Pfam" id="PF07835"/>
    </source>
</evidence>
<comment type="caution">
    <text evidence="3">The sequence shown here is derived from an EMBL/GenBank/DDBJ whole genome shotgun (WGS) entry which is preliminary data.</text>
</comment>
<keyword evidence="1" id="KW-0472">Membrane</keyword>
<feature type="transmembrane region" description="Helical" evidence="1">
    <location>
        <begin position="30"/>
        <end position="48"/>
    </location>
</feature>
<accession>A0ABV9YXM8</accession>
<proteinExistence type="predicted"/>
<reference evidence="4" key="1">
    <citation type="journal article" date="2019" name="Int. J. Syst. Evol. Microbiol.">
        <title>The Global Catalogue of Microorganisms (GCM) 10K type strain sequencing project: providing services to taxonomists for standard genome sequencing and annotation.</title>
        <authorList>
            <consortium name="The Broad Institute Genomics Platform"/>
            <consortium name="The Broad Institute Genome Sequencing Center for Infectious Disease"/>
            <person name="Wu L."/>
            <person name="Ma J."/>
        </authorList>
    </citation>
    <scope>NUCLEOTIDE SEQUENCE [LARGE SCALE GENOMIC DNA]</scope>
    <source>
        <strain evidence="4">CGMCC 1.16444</strain>
    </source>
</reference>
<evidence type="ECO:0000256" key="1">
    <source>
        <dbReference type="SAM" id="Phobius"/>
    </source>
</evidence>
<dbReference type="EMBL" id="JBHSJF010000002">
    <property type="protein sequence ID" value="MFC5066984.1"/>
    <property type="molecule type" value="Genomic_DNA"/>
</dbReference>
<feature type="transmembrane region" description="Helical" evidence="1">
    <location>
        <begin position="54"/>
        <end position="70"/>
    </location>
</feature>
<dbReference type="Pfam" id="PF07835">
    <property type="entry name" value="COX4_pro_2"/>
    <property type="match status" value="1"/>
</dbReference>
<organism evidence="3 4">
    <name type="scientific">Flaviflagellibacter deserti</name>
    <dbReference type="NCBI Taxonomy" id="2267266"/>
    <lineage>
        <taxon>Bacteria</taxon>
        <taxon>Pseudomonadati</taxon>
        <taxon>Pseudomonadota</taxon>
        <taxon>Alphaproteobacteria</taxon>
        <taxon>Hyphomicrobiales</taxon>
        <taxon>Flaviflagellibacter</taxon>
    </lineage>
</organism>
<dbReference type="SUPFAM" id="SSF81469">
    <property type="entry name" value="Bacterial aa3 type cytochrome c oxidase subunit IV"/>
    <property type="match status" value="1"/>
</dbReference>
<keyword evidence="4" id="KW-1185">Reference proteome</keyword>
<dbReference type="RefSeq" id="WP_114957392.1">
    <property type="nucleotide sequence ID" value="NZ_JBHSJF010000002.1"/>
</dbReference>
<protein>
    <submittedName>
        <fullName evidence="3">Aa3-type cytochrome c oxidase subunit IV</fullName>
    </submittedName>
</protein>
<dbReference type="InterPro" id="IPR036596">
    <property type="entry name" value="Cyt-C_aa3_sf"/>
</dbReference>
<dbReference type="Proteomes" id="UP001595796">
    <property type="component" value="Unassembled WGS sequence"/>
</dbReference>
<feature type="transmembrane region" description="Helical" evidence="1">
    <location>
        <begin position="77"/>
        <end position="94"/>
    </location>
</feature>
<evidence type="ECO:0000313" key="3">
    <source>
        <dbReference type="EMBL" id="MFC5066984.1"/>
    </source>
</evidence>